<feature type="domain" description="Peptidase M20 dimerisation" evidence="11">
    <location>
        <begin position="196"/>
        <end position="298"/>
    </location>
</feature>
<feature type="active site" description="Proton acceptor" evidence="9">
    <location>
        <position position="147"/>
    </location>
</feature>
<keyword evidence="4" id="KW-0963">Cytoplasm</keyword>
<reference evidence="13" key="1">
    <citation type="submission" date="2025-08" db="UniProtKB">
        <authorList>
            <consortium name="RefSeq"/>
        </authorList>
    </citation>
    <scope>IDENTIFICATION</scope>
    <source>
        <strain evidence="13">14028-0561.14</strain>
        <tissue evidence="13">Whole fly</tissue>
    </source>
</reference>
<evidence type="ECO:0000256" key="4">
    <source>
        <dbReference type="ARBA" id="ARBA00022490"/>
    </source>
</evidence>
<dbReference type="InterPro" id="IPR011650">
    <property type="entry name" value="Peptidase_M20_dimer"/>
</dbReference>
<evidence type="ECO:0000259" key="11">
    <source>
        <dbReference type="Pfam" id="PF07687"/>
    </source>
</evidence>
<evidence type="ECO:0000256" key="5">
    <source>
        <dbReference type="ARBA" id="ARBA00022723"/>
    </source>
</evidence>
<keyword evidence="5 10" id="KW-0479">Metal-binding</keyword>
<feature type="binding site" evidence="10">
    <location>
        <position position="80"/>
    </location>
    <ligand>
        <name>Zn(2+)</name>
        <dbReference type="ChEBI" id="CHEBI:29105"/>
        <label>1</label>
    </ligand>
</feature>
<dbReference type="FunFam" id="1.10.150.900:FF:000001">
    <property type="entry name" value="Aminoacylase-1, putative"/>
    <property type="match status" value="1"/>
</dbReference>
<dbReference type="PANTHER" id="PTHR45892:SF1">
    <property type="entry name" value="AMINOACYLASE-1"/>
    <property type="match status" value="1"/>
</dbReference>
<dbReference type="InterPro" id="IPR010159">
    <property type="entry name" value="N-acyl_aa_amidohydrolase"/>
</dbReference>
<dbReference type="EC" id="3.5.1.14" evidence="3"/>
<gene>
    <name evidence="13" type="primary">LOC108071298</name>
</gene>
<dbReference type="InterPro" id="IPR052083">
    <property type="entry name" value="Aminoacylase-1_M20A"/>
</dbReference>
<dbReference type="OrthoDB" id="3064516at2759"/>
<evidence type="ECO:0000256" key="8">
    <source>
        <dbReference type="ARBA" id="ARBA00029656"/>
    </source>
</evidence>
<dbReference type="InterPro" id="IPR002933">
    <property type="entry name" value="Peptidase_M20"/>
</dbReference>
<dbReference type="SUPFAM" id="SSF53187">
    <property type="entry name" value="Zn-dependent exopeptidases"/>
    <property type="match status" value="1"/>
</dbReference>
<dbReference type="Pfam" id="PF01546">
    <property type="entry name" value="Peptidase_M20"/>
    <property type="match status" value="1"/>
</dbReference>
<dbReference type="Proteomes" id="UP001652661">
    <property type="component" value="Chromosome 3R"/>
</dbReference>
<feature type="binding site" evidence="10">
    <location>
        <position position="175"/>
    </location>
    <ligand>
        <name>Zn(2+)</name>
        <dbReference type="ChEBI" id="CHEBI:29105"/>
        <label>1</label>
    </ligand>
</feature>
<name>A0A6P4HNV8_DROKI</name>
<feature type="binding site" evidence="10">
    <location>
        <position position="373"/>
    </location>
    <ligand>
        <name>Zn(2+)</name>
        <dbReference type="ChEBI" id="CHEBI:29105"/>
        <label>2</label>
    </ligand>
</feature>
<feature type="active site" evidence="9">
    <location>
        <position position="82"/>
    </location>
</feature>
<evidence type="ECO:0000256" key="3">
    <source>
        <dbReference type="ARBA" id="ARBA00011913"/>
    </source>
</evidence>
<accession>A0A6P4HNV8</accession>
<evidence type="ECO:0000313" key="13">
    <source>
        <dbReference type="RefSeq" id="XP_017017487.1"/>
    </source>
</evidence>
<dbReference type="PIRSF" id="PIRSF036696">
    <property type="entry name" value="ACY-1"/>
    <property type="match status" value="1"/>
</dbReference>
<dbReference type="FunFam" id="3.40.630.10:FF:000019">
    <property type="entry name" value="Aminoacylase 1"/>
    <property type="match status" value="1"/>
</dbReference>
<dbReference type="GO" id="GO:0006520">
    <property type="term" value="P:amino acid metabolic process"/>
    <property type="evidence" value="ECO:0007669"/>
    <property type="project" value="InterPro"/>
</dbReference>
<keyword evidence="12" id="KW-1185">Reference proteome</keyword>
<dbReference type="Gene3D" id="3.40.630.10">
    <property type="entry name" value="Zn peptidases"/>
    <property type="match status" value="1"/>
</dbReference>
<proteinExistence type="inferred from homology"/>
<dbReference type="Pfam" id="PF07687">
    <property type="entry name" value="M20_dimer"/>
    <property type="match status" value="1"/>
</dbReference>
<dbReference type="PANTHER" id="PTHR45892">
    <property type="entry name" value="AMINOACYLASE-1"/>
    <property type="match status" value="1"/>
</dbReference>
<dbReference type="Gene3D" id="3.30.70.360">
    <property type="match status" value="1"/>
</dbReference>
<feature type="binding site" evidence="10">
    <location>
        <position position="113"/>
    </location>
    <ligand>
        <name>Zn(2+)</name>
        <dbReference type="ChEBI" id="CHEBI:29105"/>
        <label>2</label>
    </ligand>
</feature>
<dbReference type="GeneID" id="108071298"/>
<keyword evidence="7 10" id="KW-0862">Zinc</keyword>
<dbReference type="GO" id="GO:0005737">
    <property type="term" value="C:cytoplasm"/>
    <property type="evidence" value="ECO:0007669"/>
    <property type="project" value="UniProtKB-SubCell"/>
</dbReference>
<dbReference type="AlphaFoldDB" id="A0A6P4HNV8"/>
<keyword evidence="6" id="KW-0378">Hydrolase</keyword>
<dbReference type="Gene3D" id="1.10.150.900">
    <property type="match status" value="1"/>
</dbReference>
<dbReference type="NCBIfam" id="TIGR01880">
    <property type="entry name" value="Ac-peptdase-euk"/>
    <property type="match status" value="1"/>
</dbReference>
<protein>
    <recommendedName>
        <fullName evidence="3">N-acyl-aliphatic-L-amino acid amidohydrolase</fullName>
        <ecNumber evidence="3">3.5.1.14</ecNumber>
    </recommendedName>
    <alternativeName>
        <fullName evidence="8">N-acyl-L-amino-acid amidohydrolase</fullName>
    </alternativeName>
</protein>
<evidence type="ECO:0000256" key="10">
    <source>
        <dbReference type="PIRSR" id="PIRSR036696-2"/>
    </source>
</evidence>
<dbReference type="RefSeq" id="XP_017017487.1">
    <property type="nucleotide sequence ID" value="XM_017161998.3"/>
</dbReference>
<evidence type="ECO:0000256" key="9">
    <source>
        <dbReference type="PIRSR" id="PIRSR036696-1"/>
    </source>
</evidence>
<comment type="cofactor">
    <cofactor evidence="10">
        <name>Zn(2+)</name>
        <dbReference type="ChEBI" id="CHEBI:29105"/>
    </cofactor>
    <text evidence="10">Binds 2 Zn(2+) ions per subunit.</text>
</comment>
<dbReference type="GO" id="GO:0004046">
    <property type="term" value="F:aminoacylase activity"/>
    <property type="evidence" value="ECO:0007669"/>
    <property type="project" value="UniProtKB-EC"/>
</dbReference>
<evidence type="ECO:0000256" key="2">
    <source>
        <dbReference type="ARBA" id="ARBA00006247"/>
    </source>
</evidence>
<evidence type="ECO:0000313" key="12">
    <source>
        <dbReference type="Proteomes" id="UP001652661"/>
    </source>
</evidence>
<evidence type="ECO:0000256" key="6">
    <source>
        <dbReference type="ARBA" id="ARBA00022801"/>
    </source>
</evidence>
<dbReference type="GO" id="GO:0046872">
    <property type="term" value="F:metal ion binding"/>
    <property type="evidence" value="ECO:0007669"/>
    <property type="project" value="UniProtKB-KW"/>
</dbReference>
<dbReference type="FunFam" id="3.30.70.360:FF:000005">
    <property type="entry name" value="Putative Aminoacylase-1"/>
    <property type="match status" value="1"/>
</dbReference>
<dbReference type="CDD" id="cd05646">
    <property type="entry name" value="M20_AcylaseI_like"/>
    <property type="match status" value="1"/>
</dbReference>
<feature type="binding site" evidence="10">
    <location>
        <position position="148"/>
    </location>
    <ligand>
        <name>Zn(2+)</name>
        <dbReference type="ChEBI" id="CHEBI:29105"/>
        <label>2</label>
    </ligand>
</feature>
<organism evidence="12 13">
    <name type="scientific">Drosophila kikkawai</name>
    <name type="common">Fruit fly</name>
    <dbReference type="NCBI Taxonomy" id="30033"/>
    <lineage>
        <taxon>Eukaryota</taxon>
        <taxon>Metazoa</taxon>
        <taxon>Ecdysozoa</taxon>
        <taxon>Arthropoda</taxon>
        <taxon>Hexapoda</taxon>
        <taxon>Insecta</taxon>
        <taxon>Pterygota</taxon>
        <taxon>Neoptera</taxon>
        <taxon>Endopterygota</taxon>
        <taxon>Diptera</taxon>
        <taxon>Brachycera</taxon>
        <taxon>Muscomorpha</taxon>
        <taxon>Ephydroidea</taxon>
        <taxon>Drosophilidae</taxon>
        <taxon>Drosophila</taxon>
        <taxon>Sophophora</taxon>
    </lineage>
</organism>
<dbReference type="InterPro" id="IPR036264">
    <property type="entry name" value="Bact_exopeptidase_dim_dom"/>
</dbReference>
<dbReference type="SUPFAM" id="SSF55031">
    <property type="entry name" value="Bacterial exopeptidase dimerisation domain"/>
    <property type="match status" value="1"/>
</dbReference>
<evidence type="ECO:0000256" key="7">
    <source>
        <dbReference type="ARBA" id="ARBA00022833"/>
    </source>
</evidence>
<feature type="binding site" evidence="10">
    <location>
        <position position="113"/>
    </location>
    <ligand>
        <name>Zn(2+)</name>
        <dbReference type="ChEBI" id="CHEBI:29105"/>
        <label>1</label>
    </ligand>
</feature>
<comment type="similarity">
    <text evidence="2">Belongs to the peptidase M20A family.</text>
</comment>
<sequence>MTIEKWEKNEEIQIFREYLRIPSVHPDIDYTACVEFIRRQADSLELPVDVVYPAVESKPVVIIKWLGTAPELPSIILNSHMDVVPVFPDKWTHEPFSADLDEEGRIFARGTQDMKSVGTQYLGAIRLLKASGFQPKRTVYVAFNPDEETGGVLGVAEFVKTDYYKQMNVGFSMDEGATSASDVHLLFYAERIRWVLKLKVSGTSGHGSLLLPNTAGVKLNYVLNKLLEFRESQSQRLKSGQNLVIGDVTSVNLTQLSGGVQSNVVPPLFEAIFDIRLSITLDLVGFEKQIREWCKEAGGGIELEFLQKESYVAPTKLDDSNPFWLAFKKATDELGLKIKPIVCFGATDCRFIRQQGTPAIGFSPIINTPVLIHDHDEFLQADIYLNGIEVYKKIIRNLTEV</sequence>
<evidence type="ECO:0000256" key="1">
    <source>
        <dbReference type="ARBA" id="ARBA00004496"/>
    </source>
</evidence>
<comment type="subcellular location">
    <subcellularLocation>
        <location evidence="1">Cytoplasm</location>
    </subcellularLocation>
</comment>